<evidence type="ECO:0000256" key="1">
    <source>
        <dbReference type="ARBA" id="ARBA00001971"/>
    </source>
</evidence>
<keyword evidence="6" id="KW-0408">Iron</keyword>
<name>A0ABP1S9C5_9HEXA</name>
<dbReference type="InterPro" id="IPR050182">
    <property type="entry name" value="Cytochrome_P450_fam2"/>
</dbReference>
<evidence type="ECO:0008006" key="11">
    <source>
        <dbReference type="Google" id="ProtNLM"/>
    </source>
</evidence>
<sequence>MVPVWFLVKELIKEAALPTVFIIILLCWGIMRIKKSGLQRKLDVPYEVRKLAWSVQAGIIFNDGRDFTVQRRFVIQHLKTLGFGKTIMEDFILDELDGIREEIKSHNGKPISTHHLFNIASFNILWRIITGGSRFAHDDPEMSKLVTVLNRFTE</sequence>
<comment type="caution">
    <text evidence="9">The sequence shown here is derived from an EMBL/GenBank/DDBJ whole genome shotgun (WGS) entry which is preliminary data.</text>
</comment>
<keyword evidence="5" id="KW-0560">Oxidoreductase</keyword>
<comment type="cofactor">
    <cofactor evidence="1">
        <name>heme</name>
        <dbReference type="ChEBI" id="CHEBI:30413"/>
    </cofactor>
</comment>
<keyword evidence="3" id="KW-0349">Heme</keyword>
<proteinExistence type="inferred from homology"/>
<evidence type="ECO:0000313" key="9">
    <source>
        <dbReference type="EMBL" id="CAL8147598.1"/>
    </source>
</evidence>
<gene>
    <name evidence="9" type="ORF">ODALV1_LOCUS31179</name>
</gene>
<evidence type="ECO:0000256" key="7">
    <source>
        <dbReference type="ARBA" id="ARBA00023033"/>
    </source>
</evidence>
<organism evidence="9 10">
    <name type="scientific">Orchesella dallaii</name>
    <dbReference type="NCBI Taxonomy" id="48710"/>
    <lineage>
        <taxon>Eukaryota</taxon>
        <taxon>Metazoa</taxon>
        <taxon>Ecdysozoa</taxon>
        <taxon>Arthropoda</taxon>
        <taxon>Hexapoda</taxon>
        <taxon>Collembola</taxon>
        <taxon>Entomobryomorpha</taxon>
        <taxon>Entomobryoidea</taxon>
        <taxon>Orchesellidae</taxon>
        <taxon>Orchesellinae</taxon>
        <taxon>Orchesella</taxon>
    </lineage>
</organism>
<dbReference type="PANTHER" id="PTHR24300">
    <property type="entry name" value="CYTOCHROME P450 508A4-RELATED"/>
    <property type="match status" value="1"/>
</dbReference>
<reference evidence="9 10" key="1">
    <citation type="submission" date="2024-08" db="EMBL/GenBank/DDBJ databases">
        <authorList>
            <person name="Cucini C."/>
            <person name="Frati F."/>
        </authorList>
    </citation>
    <scope>NUCLEOTIDE SEQUENCE [LARGE SCALE GENOMIC DNA]</scope>
</reference>
<dbReference type="SUPFAM" id="SSF48264">
    <property type="entry name" value="Cytochrome P450"/>
    <property type="match status" value="1"/>
</dbReference>
<keyword evidence="4" id="KW-0479">Metal-binding</keyword>
<feature type="transmembrane region" description="Helical" evidence="8">
    <location>
        <begin position="15"/>
        <end position="31"/>
    </location>
</feature>
<accession>A0ABP1S9C5</accession>
<comment type="similarity">
    <text evidence="2">Belongs to the cytochrome P450 family.</text>
</comment>
<dbReference type="Gene3D" id="1.10.630.10">
    <property type="entry name" value="Cytochrome P450"/>
    <property type="match status" value="1"/>
</dbReference>
<evidence type="ECO:0000256" key="6">
    <source>
        <dbReference type="ARBA" id="ARBA00023004"/>
    </source>
</evidence>
<evidence type="ECO:0000256" key="8">
    <source>
        <dbReference type="SAM" id="Phobius"/>
    </source>
</evidence>
<protein>
    <recommendedName>
        <fullName evidence="11">Cytochrome P450</fullName>
    </recommendedName>
</protein>
<evidence type="ECO:0000256" key="3">
    <source>
        <dbReference type="ARBA" id="ARBA00022617"/>
    </source>
</evidence>
<evidence type="ECO:0000256" key="5">
    <source>
        <dbReference type="ARBA" id="ARBA00023002"/>
    </source>
</evidence>
<dbReference type="Proteomes" id="UP001642540">
    <property type="component" value="Unassembled WGS sequence"/>
</dbReference>
<keyword evidence="7" id="KW-0503">Monooxygenase</keyword>
<keyword evidence="8" id="KW-1133">Transmembrane helix</keyword>
<evidence type="ECO:0000256" key="4">
    <source>
        <dbReference type="ARBA" id="ARBA00022723"/>
    </source>
</evidence>
<evidence type="ECO:0000256" key="2">
    <source>
        <dbReference type="ARBA" id="ARBA00010617"/>
    </source>
</evidence>
<keyword evidence="8" id="KW-0472">Membrane</keyword>
<dbReference type="Pfam" id="PF00067">
    <property type="entry name" value="p450"/>
    <property type="match status" value="1"/>
</dbReference>
<evidence type="ECO:0000313" key="10">
    <source>
        <dbReference type="Proteomes" id="UP001642540"/>
    </source>
</evidence>
<dbReference type="InterPro" id="IPR036396">
    <property type="entry name" value="Cyt_P450_sf"/>
</dbReference>
<keyword evidence="10" id="KW-1185">Reference proteome</keyword>
<dbReference type="EMBL" id="CAXLJM020000166">
    <property type="protein sequence ID" value="CAL8147598.1"/>
    <property type="molecule type" value="Genomic_DNA"/>
</dbReference>
<dbReference type="PANTHER" id="PTHR24300:SF376">
    <property type="entry name" value="CYTOCHROME P450 15A1"/>
    <property type="match status" value="1"/>
</dbReference>
<dbReference type="InterPro" id="IPR001128">
    <property type="entry name" value="Cyt_P450"/>
</dbReference>
<keyword evidence="8" id="KW-0812">Transmembrane</keyword>